<sequence>MGAGHDPSIVVVDPAEEFCSGLQCYSVRQGQALYFDDNHPSISGARLIARRILDSRDA</sequence>
<evidence type="ECO:0000259" key="1">
    <source>
        <dbReference type="Pfam" id="PF19040"/>
    </source>
</evidence>
<dbReference type="EMBL" id="JF805191">
    <property type="protein sequence ID" value="AEI30509.1"/>
    <property type="molecule type" value="Genomic_DNA"/>
</dbReference>
<reference evidence="2" key="1">
    <citation type="submission" date="2011-04" db="EMBL/GenBank/DDBJ databases">
        <title>Taxonomic and functional metagenomic profiling of the microbial community in the anoxic sediment of a brackish shallow lake (Laguna de Carrizo Central Spain).</title>
        <authorList>
            <consortium name="CONSOLIDER consortium CSD2007-00005"/>
            <person name="Guazzaroni M.-E."/>
            <person name="Richter M."/>
            <person name="Garcia-Salamanca A."/>
            <person name="Yarza P."/>
            <person name="Ferrer M."/>
        </authorList>
    </citation>
    <scope>NUCLEOTIDE SEQUENCE</scope>
</reference>
<organism evidence="2">
    <name type="scientific">uncultured microorganism</name>
    <dbReference type="NCBI Taxonomy" id="358574"/>
    <lineage>
        <taxon>unclassified sequences</taxon>
        <taxon>environmental samples</taxon>
    </lineage>
</organism>
<protein>
    <submittedName>
        <fullName evidence="2">O-antigen acetylase</fullName>
    </submittedName>
</protein>
<accession>F8UHK2</accession>
<dbReference type="Pfam" id="PF19040">
    <property type="entry name" value="SGNH"/>
    <property type="match status" value="1"/>
</dbReference>
<gene>
    <name evidence="2" type="ORF">LDC_03588</name>
</gene>
<name>F8UHK2_9ZZZZ</name>
<evidence type="ECO:0000313" key="2">
    <source>
        <dbReference type="EMBL" id="AEI30509.1"/>
    </source>
</evidence>
<feature type="domain" description="SGNH" evidence="1">
    <location>
        <begin position="5"/>
        <end position="53"/>
    </location>
</feature>
<proteinExistence type="predicted"/>
<dbReference type="InterPro" id="IPR043968">
    <property type="entry name" value="SGNH"/>
</dbReference>
<dbReference type="AlphaFoldDB" id="F8UHK2"/>
<feature type="non-terminal residue" evidence="2">
    <location>
        <position position="58"/>
    </location>
</feature>